<evidence type="ECO:0000256" key="3">
    <source>
        <dbReference type="ARBA" id="ARBA00022475"/>
    </source>
</evidence>
<evidence type="ECO:0000256" key="8">
    <source>
        <dbReference type="SAM" id="Phobius"/>
    </source>
</evidence>
<comment type="subcellular location">
    <subcellularLocation>
        <location evidence="1">Cell membrane</location>
        <topology evidence="1">Multi-pass membrane protein</topology>
    </subcellularLocation>
</comment>
<feature type="transmembrane region" description="Helical" evidence="8">
    <location>
        <begin position="203"/>
        <end position="226"/>
    </location>
</feature>
<dbReference type="Pfam" id="PF02386">
    <property type="entry name" value="TrkH"/>
    <property type="match status" value="1"/>
</dbReference>
<feature type="transmembrane region" description="Helical" evidence="8">
    <location>
        <begin position="305"/>
        <end position="336"/>
    </location>
</feature>
<reference evidence="9 10" key="1">
    <citation type="submission" date="2020-08" db="EMBL/GenBank/DDBJ databases">
        <title>Genomic Encyclopedia of Type Strains, Phase III (KMG-III): the genomes of soil and plant-associated and newly described type strains.</title>
        <authorList>
            <person name="Whitman W."/>
        </authorList>
    </citation>
    <scope>NUCLEOTIDE SEQUENCE [LARGE SCALE GENOMIC DNA]</scope>
    <source>
        <strain evidence="9 10">CECT 8799</strain>
    </source>
</reference>
<evidence type="ECO:0000256" key="7">
    <source>
        <dbReference type="ARBA" id="ARBA00023136"/>
    </source>
</evidence>
<keyword evidence="10" id="KW-1185">Reference proteome</keyword>
<dbReference type="Proteomes" id="UP000535937">
    <property type="component" value="Unassembled WGS sequence"/>
</dbReference>
<evidence type="ECO:0000256" key="6">
    <source>
        <dbReference type="ARBA" id="ARBA00023065"/>
    </source>
</evidence>
<feature type="transmembrane region" description="Helical" evidence="8">
    <location>
        <begin position="172"/>
        <end position="191"/>
    </location>
</feature>
<dbReference type="PANTHER" id="PTHR32024">
    <property type="entry name" value="TRK SYSTEM POTASSIUM UPTAKE PROTEIN TRKG-RELATED"/>
    <property type="match status" value="1"/>
</dbReference>
<dbReference type="EMBL" id="JACHWZ010000042">
    <property type="protein sequence ID" value="MBB3063630.1"/>
    <property type="molecule type" value="Genomic_DNA"/>
</dbReference>
<keyword evidence="4 8" id="KW-0812">Transmembrane</keyword>
<dbReference type="RefSeq" id="WP_221192195.1">
    <property type="nucleotide sequence ID" value="NZ_JACHWZ010000042.1"/>
</dbReference>
<name>A0A7W4WG82_9GAMM</name>
<keyword evidence="6" id="KW-0406">Ion transport</keyword>
<dbReference type="GO" id="GO:0005886">
    <property type="term" value="C:plasma membrane"/>
    <property type="evidence" value="ECO:0007669"/>
    <property type="project" value="UniProtKB-SubCell"/>
</dbReference>
<comment type="caution">
    <text evidence="9">The sequence shown here is derived from an EMBL/GenBank/DDBJ whole genome shotgun (WGS) entry which is preliminary data.</text>
</comment>
<feature type="transmembrane region" description="Helical" evidence="8">
    <location>
        <begin position="238"/>
        <end position="259"/>
    </location>
</feature>
<proteinExistence type="predicted"/>
<feature type="transmembrane region" description="Helical" evidence="8">
    <location>
        <begin position="28"/>
        <end position="49"/>
    </location>
</feature>
<feature type="transmembrane region" description="Helical" evidence="8">
    <location>
        <begin position="419"/>
        <end position="439"/>
    </location>
</feature>
<protein>
    <submittedName>
        <fullName evidence="9">Trk system potassium uptake protein TrkH</fullName>
    </submittedName>
</protein>
<dbReference type="AlphaFoldDB" id="A0A7W4WG82"/>
<keyword evidence="5 8" id="KW-1133">Transmembrane helix</keyword>
<evidence type="ECO:0000256" key="2">
    <source>
        <dbReference type="ARBA" id="ARBA00022448"/>
    </source>
</evidence>
<evidence type="ECO:0000256" key="1">
    <source>
        <dbReference type="ARBA" id="ARBA00004651"/>
    </source>
</evidence>
<feature type="transmembrane region" description="Helical" evidence="8">
    <location>
        <begin position="143"/>
        <end position="163"/>
    </location>
</feature>
<feature type="transmembrane region" description="Helical" evidence="8">
    <location>
        <begin position="88"/>
        <end position="112"/>
    </location>
</feature>
<feature type="transmembrane region" description="Helical" evidence="8">
    <location>
        <begin position="55"/>
        <end position="76"/>
    </location>
</feature>
<feature type="transmembrane region" description="Helical" evidence="8">
    <location>
        <begin position="357"/>
        <end position="382"/>
    </location>
</feature>
<dbReference type="PANTHER" id="PTHR32024:SF1">
    <property type="entry name" value="KTR SYSTEM POTASSIUM UPTAKE PROTEIN B"/>
    <property type="match status" value="1"/>
</dbReference>
<organism evidence="9 10">
    <name type="scientific">Microbulbifer rhizosphaerae</name>
    <dbReference type="NCBI Taxonomy" id="1562603"/>
    <lineage>
        <taxon>Bacteria</taxon>
        <taxon>Pseudomonadati</taxon>
        <taxon>Pseudomonadota</taxon>
        <taxon>Gammaproteobacteria</taxon>
        <taxon>Cellvibrionales</taxon>
        <taxon>Microbulbiferaceae</taxon>
        <taxon>Microbulbifer</taxon>
    </lineage>
</organism>
<dbReference type="InterPro" id="IPR003445">
    <property type="entry name" value="Cat_transpt"/>
</dbReference>
<keyword evidence="3" id="KW-1003">Cell membrane</keyword>
<keyword evidence="2" id="KW-0813">Transport</keyword>
<evidence type="ECO:0000256" key="5">
    <source>
        <dbReference type="ARBA" id="ARBA00022989"/>
    </source>
</evidence>
<evidence type="ECO:0000313" key="9">
    <source>
        <dbReference type="EMBL" id="MBB3063630.1"/>
    </source>
</evidence>
<evidence type="ECO:0000313" key="10">
    <source>
        <dbReference type="Proteomes" id="UP000535937"/>
    </source>
</evidence>
<gene>
    <name evidence="9" type="ORF">FHS09_004494</name>
</gene>
<dbReference type="GO" id="GO:0030001">
    <property type="term" value="P:metal ion transport"/>
    <property type="evidence" value="ECO:0007669"/>
    <property type="project" value="UniProtKB-ARBA"/>
</dbReference>
<sequence>MNRWASNLYTRAALLVGLRQLWRYNPPAVLATRYLMLIALGSLLLWLPVSSRDGLTALQALFTACSAVTVTGLTVVDTGSELTFFGQSVLLVLIHLGGLGLMTFAALAVMLLSGRFNSGDQPLRRAPLERVSAGDMLAVVRQVAVLAISLELVGTALLALVWVPEMGFWQGLWFSFFHAAAAFNNAGFSLWSDSLMQWVDHPLVTPVISGLFIVGGLGFTVLVDLWRHRRFASLNLHSKLTLSGTAILALGAWILVMLFEWHNSGTLGGLDGARRPLAAWFTAVTPRTAGFNNLDTAALTMPTTLLLMLLMFVGAGSNSTASGIKVSTFMVVLLATRACLRDRPQPSAFHRRVASAAVFRAFSVVVLSLLMLSLANLLLVVLHPQLQPVDLLFEGFSAFGTVGLSRGVTTELSAAGQGIVMMLMFVGRIGPLALAFALARPRRTRLRYVEDEVQVG</sequence>
<keyword evidence="7 8" id="KW-0472">Membrane</keyword>
<accession>A0A7W4WG82</accession>
<evidence type="ECO:0000256" key="4">
    <source>
        <dbReference type="ARBA" id="ARBA00022692"/>
    </source>
</evidence>
<dbReference type="GO" id="GO:0008324">
    <property type="term" value="F:monoatomic cation transmembrane transporter activity"/>
    <property type="evidence" value="ECO:0007669"/>
    <property type="project" value="InterPro"/>
</dbReference>